<dbReference type="Proteomes" id="UP000717515">
    <property type="component" value="Unassembled WGS sequence"/>
</dbReference>
<feature type="transmembrane region" description="Helical" evidence="1">
    <location>
        <begin position="267"/>
        <end position="286"/>
    </location>
</feature>
<organism evidence="2 3">
    <name type="scientific">Mortierella alpina</name>
    <name type="common">Oleaginous fungus</name>
    <name type="synonym">Mortierella renispora</name>
    <dbReference type="NCBI Taxonomy" id="64518"/>
    <lineage>
        <taxon>Eukaryota</taxon>
        <taxon>Fungi</taxon>
        <taxon>Fungi incertae sedis</taxon>
        <taxon>Mucoromycota</taxon>
        <taxon>Mortierellomycotina</taxon>
        <taxon>Mortierellomycetes</taxon>
        <taxon>Mortierellales</taxon>
        <taxon>Mortierellaceae</taxon>
        <taxon>Mortierella</taxon>
    </lineage>
</organism>
<sequence>MRPRPSDTVAYTLLYWFSFLLCNAGLMYYAVTKIMAVMSLEYYVQTTEIPVRNGFTEMPDIFICYLNMDIEVRKFWDDIHEPKLIIRNWTLERDDSTRPQFRNNPCLPYYGRLMIISLGHETVNRSAIKGFQMVFHSKEPDPSQPKNIDDDEPGPIMVFALPNRDSGSSTDGSQQLRTNYDEHVLYDRHGIPRNGSELYFQMTPKKTYLRRTDIWGLLGSDIDQPEYSVLVSSALMPLGTPYSALNVVFPTTNLVYRQKLITTIPTAFSGWGGAFSVIYGVLYFLFGSPRADPFGVVGTYVFGKRNKEKLSRDYPALTENEPGEDEGQQGLLAADHSAEGSESDKTVAIEDGSFNALSKAQQQQSRHVLALESKINDIEAVLRMYYLDMALFENEVRHVPWYKKPFWRGISRPQNRRVAMNADQKMAYITVDFSNFMHFKEHLSATVSTSGLLMWTTIKVNGAHVYARRTSTRPMSEDISAWVPYGDDLCDLPLKAYYTLDGDYVEYQLGDPERQFFLIEPPKQR</sequence>
<evidence type="ECO:0000313" key="2">
    <source>
        <dbReference type="EMBL" id="KAG9323312.1"/>
    </source>
</evidence>
<evidence type="ECO:0000313" key="3">
    <source>
        <dbReference type="Proteomes" id="UP000717515"/>
    </source>
</evidence>
<keyword evidence="1" id="KW-1133">Transmembrane helix</keyword>
<gene>
    <name evidence="2" type="ORF">KVV02_002291</name>
</gene>
<proteinExistence type="predicted"/>
<dbReference type="EMBL" id="JAIFTL010000107">
    <property type="protein sequence ID" value="KAG9323312.1"/>
    <property type="molecule type" value="Genomic_DNA"/>
</dbReference>
<evidence type="ECO:0000256" key="1">
    <source>
        <dbReference type="SAM" id="Phobius"/>
    </source>
</evidence>
<comment type="caution">
    <text evidence="2">The sequence shown here is derived from an EMBL/GenBank/DDBJ whole genome shotgun (WGS) entry which is preliminary data.</text>
</comment>
<dbReference type="AlphaFoldDB" id="A0A9P8A2T6"/>
<protein>
    <submittedName>
        <fullName evidence="2">Uncharacterized protein</fullName>
    </submittedName>
</protein>
<reference evidence="2" key="1">
    <citation type="submission" date="2021-07" db="EMBL/GenBank/DDBJ databases">
        <title>Draft genome of Mortierella alpina, strain LL118, isolated from an aspen leaf litter sample.</title>
        <authorList>
            <person name="Yang S."/>
            <person name="Vinatzer B.A."/>
        </authorList>
    </citation>
    <scope>NUCLEOTIDE SEQUENCE</scope>
    <source>
        <strain evidence="2">LL118</strain>
    </source>
</reference>
<name>A0A9P8A2T6_MORAP</name>
<keyword evidence="1" id="KW-0812">Transmembrane</keyword>
<accession>A0A9P8A2T6</accession>
<feature type="transmembrane region" description="Helical" evidence="1">
    <location>
        <begin position="12"/>
        <end position="31"/>
    </location>
</feature>
<keyword evidence="1" id="KW-0472">Membrane</keyword>